<dbReference type="InterPro" id="IPR016161">
    <property type="entry name" value="Ald_DH/histidinol_DH"/>
</dbReference>
<dbReference type="AlphaFoldDB" id="A0A4R8X2G5"/>
<protein>
    <submittedName>
        <fullName evidence="5">Aldehyde dehydrogenase family protein</fullName>
    </submittedName>
</protein>
<comment type="caution">
    <text evidence="5">The sequence shown here is derived from an EMBL/GenBank/DDBJ whole genome shotgun (WGS) entry which is preliminary data.</text>
</comment>
<name>A0A4R8X2G5_9MICO</name>
<dbReference type="PANTHER" id="PTHR42804">
    <property type="entry name" value="ALDEHYDE DEHYDROGENASE"/>
    <property type="match status" value="1"/>
</dbReference>
<keyword evidence="6" id="KW-1185">Reference proteome</keyword>
<feature type="region of interest" description="Disordered" evidence="3">
    <location>
        <begin position="1"/>
        <end position="42"/>
    </location>
</feature>
<dbReference type="EMBL" id="SOFP01000002">
    <property type="protein sequence ID" value="TFC21536.1"/>
    <property type="molecule type" value="Genomic_DNA"/>
</dbReference>
<reference evidence="5 6" key="1">
    <citation type="submission" date="2019-03" db="EMBL/GenBank/DDBJ databases">
        <title>Genomics of glacier-inhabiting Cryobacterium strains.</title>
        <authorList>
            <person name="Liu Q."/>
            <person name="Xin Y.-H."/>
        </authorList>
    </citation>
    <scope>NUCLEOTIDE SEQUENCE [LARGE SCALE GENOMIC DNA]</scope>
    <source>
        <strain evidence="5 6">MDT1-3</strain>
    </source>
</reference>
<dbReference type="Gene3D" id="3.40.309.10">
    <property type="entry name" value="Aldehyde Dehydrogenase, Chain A, domain 2"/>
    <property type="match status" value="1"/>
</dbReference>
<organism evidence="5 6">
    <name type="scientific">Cryobacterium algoritolerans</name>
    <dbReference type="NCBI Taxonomy" id="1259184"/>
    <lineage>
        <taxon>Bacteria</taxon>
        <taxon>Bacillati</taxon>
        <taxon>Actinomycetota</taxon>
        <taxon>Actinomycetes</taxon>
        <taxon>Micrococcales</taxon>
        <taxon>Microbacteriaceae</taxon>
        <taxon>Cryobacterium</taxon>
    </lineage>
</organism>
<evidence type="ECO:0000259" key="4">
    <source>
        <dbReference type="Pfam" id="PF00171"/>
    </source>
</evidence>
<dbReference type="PANTHER" id="PTHR42804:SF1">
    <property type="entry name" value="ALDEHYDE DEHYDROGENASE-RELATED"/>
    <property type="match status" value="1"/>
</dbReference>
<dbReference type="RefSeq" id="WP_134564597.1">
    <property type="nucleotide sequence ID" value="NZ_SOFP01000002.1"/>
</dbReference>
<comment type="similarity">
    <text evidence="1">Belongs to the aldehyde dehydrogenase family.</text>
</comment>
<evidence type="ECO:0000256" key="1">
    <source>
        <dbReference type="ARBA" id="ARBA00009986"/>
    </source>
</evidence>
<dbReference type="InterPro" id="IPR016163">
    <property type="entry name" value="Ald_DH_C"/>
</dbReference>
<dbReference type="InterPro" id="IPR016162">
    <property type="entry name" value="Ald_DH_N"/>
</dbReference>
<feature type="domain" description="Aldehyde dehydrogenase" evidence="4">
    <location>
        <begin position="221"/>
        <end position="380"/>
    </location>
</feature>
<evidence type="ECO:0000313" key="6">
    <source>
        <dbReference type="Proteomes" id="UP000298412"/>
    </source>
</evidence>
<keyword evidence="2" id="KW-0560">Oxidoreductase</keyword>
<dbReference type="SUPFAM" id="SSF53720">
    <property type="entry name" value="ALDH-like"/>
    <property type="match status" value="1"/>
</dbReference>
<dbReference type="GO" id="GO:0016620">
    <property type="term" value="F:oxidoreductase activity, acting on the aldehyde or oxo group of donors, NAD or NADP as acceptor"/>
    <property type="evidence" value="ECO:0007669"/>
    <property type="project" value="InterPro"/>
</dbReference>
<gene>
    <name evidence="5" type="ORF">E3O19_00025</name>
</gene>
<evidence type="ECO:0000313" key="5">
    <source>
        <dbReference type="EMBL" id="TFC21536.1"/>
    </source>
</evidence>
<dbReference type="Pfam" id="PF00171">
    <property type="entry name" value="Aldedh"/>
    <property type="match status" value="1"/>
</dbReference>
<dbReference type="OrthoDB" id="136308at2"/>
<sequence length="606" mass="63261">MTVTEPSFDRTKASPAGSADTPGPADTSTNAPAGVDPAPEVESGHAELDALIAELAAGEQRWALTPLSERVDLLGAVHAAVAEEAENWAHTASEIKGLDAASSLVGEEWISGPYPVLTGTSTLTGSVSRISRGESPLAGARFGTAPGNRVTVQVLPHSAHEAILLHGFRAEVWMPPGVTADAVRAQAGLAELRPAQTQGVGLVLGAGNISSIPPLDVLYELIANNRVVLLKLNPVLAGMLPVYQAALAPLVRHGVLRIVTGDGAVGGYLAHHPGISHVHITGSAATHDTVVFGQGPAGAERKTAGTPLLTKPITSELGGVAPIILLPGRWTRRDLRYQAEHVATQRLHNGGYNCIAGQVVVLSRDWPQKNAFLAELRNAIAGAPARPAWYPGSAGRVSAAAAAYPSAEHLGDGARLLVVVGDGDDPEPIMSTETFSPVLGVIELPGTGASFLDAAIETVNRDFLGTLGANIIAEPRTIRELGRHFRDAIARLRYGTIAINTWTGLGFLTAAAPWGAYPGHTVGDVQSGIGVVHNALLIDSPERTVVSGPFRPFPRSVAHGEFALFPKPPWFVSARSAASTGRLLSGFAARPSWLRMPRVFAAAFRA</sequence>
<dbReference type="InterPro" id="IPR015590">
    <property type="entry name" value="Aldehyde_DH_dom"/>
</dbReference>
<evidence type="ECO:0000256" key="2">
    <source>
        <dbReference type="ARBA" id="ARBA00023002"/>
    </source>
</evidence>
<proteinExistence type="inferred from homology"/>
<dbReference type="Gene3D" id="3.40.605.10">
    <property type="entry name" value="Aldehyde Dehydrogenase, Chain A, domain 1"/>
    <property type="match status" value="1"/>
</dbReference>
<accession>A0A4R8X2G5</accession>
<evidence type="ECO:0000256" key="3">
    <source>
        <dbReference type="SAM" id="MobiDB-lite"/>
    </source>
</evidence>
<dbReference type="Proteomes" id="UP000298412">
    <property type="component" value="Unassembled WGS sequence"/>
</dbReference>